<protein>
    <submittedName>
        <fullName evidence="1">Uncharacterized protein</fullName>
    </submittedName>
</protein>
<proteinExistence type="predicted"/>
<accession>A0A7M7N3Q6</accession>
<dbReference type="KEGG" id="spu:105443713"/>
<dbReference type="RefSeq" id="XP_030830693.1">
    <property type="nucleotide sequence ID" value="XM_030974833.1"/>
</dbReference>
<dbReference type="InParanoid" id="A0A7M7N3Q6"/>
<evidence type="ECO:0000313" key="1">
    <source>
        <dbReference type="EnsemblMetazoa" id="XP_030830693"/>
    </source>
</evidence>
<dbReference type="Proteomes" id="UP000007110">
    <property type="component" value="Unassembled WGS sequence"/>
</dbReference>
<name>A0A7M7N3Q6_STRPU</name>
<evidence type="ECO:0000313" key="2">
    <source>
        <dbReference type="Proteomes" id="UP000007110"/>
    </source>
</evidence>
<keyword evidence="2" id="KW-1185">Reference proteome</keyword>
<reference evidence="1" key="2">
    <citation type="submission" date="2021-01" db="UniProtKB">
        <authorList>
            <consortium name="EnsemblMetazoa"/>
        </authorList>
    </citation>
    <scope>IDENTIFICATION</scope>
</reference>
<sequence>MYDGSDDQAQDEHYDYDVGTLRHNDFPKHHYSNRNIDITVNRIIDYGRNDQANIDSYDHDVRHNDIASYNHHRIINYGRDDQAHDAPYDHFVRHSDIARNHHLHLPNFYGGIRRVVLQFQHFGDES</sequence>
<reference evidence="2" key="1">
    <citation type="submission" date="2015-02" db="EMBL/GenBank/DDBJ databases">
        <title>Genome sequencing for Strongylocentrotus purpuratus.</title>
        <authorList>
            <person name="Murali S."/>
            <person name="Liu Y."/>
            <person name="Vee V."/>
            <person name="English A."/>
            <person name="Wang M."/>
            <person name="Skinner E."/>
            <person name="Han Y."/>
            <person name="Muzny D.M."/>
            <person name="Worley K.C."/>
            <person name="Gibbs R.A."/>
        </authorList>
    </citation>
    <scope>NUCLEOTIDE SEQUENCE</scope>
</reference>
<dbReference type="AlphaFoldDB" id="A0A7M7N3Q6"/>
<dbReference type="GeneID" id="105443713"/>
<dbReference type="EnsemblMetazoa" id="XM_030974833">
    <property type="protein sequence ID" value="XP_030830693"/>
    <property type="gene ID" value="LOC105443713"/>
</dbReference>
<organism evidence="1 2">
    <name type="scientific">Strongylocentrotus purpuratus</name>
    <name type="common">Purple sea urchin</name>
    <dbReference type="NCBI Taxonomy" id="7668"/>
    <lineage>
        <taxon>Eukaryota</taxon>
        <taxon>Metazoa</taxon>
        <taxon>Echinodermata</taxon>
        <taxon>Eleutherozoa</taxon>
        <taxon>Echinozoa</taxon>
        <taxon>Echinoidea</taxon>
        <taxon>Euechinoidea</taxon>
        <taxon>Echinacea</taxon>
        <taxon>Camarodonta</taxon>
        <taxon>Echinidea</taxon>
        <taxon>Strongylocentrotidae</taxon>
        <taxon>Strongylocentrotus</taxon>
    </lineage>
</organism>